<evidence type="ECO:0000256" key="1">
    <source>
        <dbReference type="ARBA" id="ARBA00001911"/>
    </source>
</evidence>
<keyword evidence="10" id="KW-0325">Glycoprotein</keyword>
<accession>A0A1F7VD54</accession>
<keyword evidence="6" id="KW-1133">Transmembrane helix</keyword>
<evidence type="ECO:0000256" key="7">
    <source>
        <dbReference type="ARBA" id="ARBA00023027"/>
    </source>
</evidence>
<keyword evidence="4" id="KW-0210">Decarboxylase</keyword>
<dbReference type="GO" id="GO:0005737">
    <property type="term" value="C:cytoplasm"/>
    <property type="evidence" value="ECO:0007669"/>
    <property type="project" value="TreeGrafter"/>
</dbReference>
<comment type="cofactor">
    <cofactor evidence="1">
        <name>NAD(+)</name>
        <dbReference type="ChEBI" id="CHEBI:57540"/>
    </cofactor>
</comment>
<dbReference type="InterPro" id="IPR001509">
    <property type="entry name" value="Epimerase_deHydtase"/>
</dbReference>
<dbReference type="Proteomes" id="UP000176678">
    <property type="component" value="Unassembled WGS sequence"/>
</dbReference>
<evidence type="ECO:0000256" key="8">
    <source>
        <dbReference type="ARBA" id="ARBA00023034"/>
    </source>
</evidence>
<organism evidence="14 15">
    <name type="scientific">Candidatus Uhrbacteria bacterium RIFCSPLOWO2_02_FULL_51_9</name>
    <dbReference type="NCBI Taxonomy" id="1802410"/>
    <lineage>
        <taxon>Bacteria</taxon>
        <taxon>Candidatus Uhriibacteriota</taxon>
    </lineage>
</organism>
<dbReference type="EMBL" id="MGES01000050">
    <property type="protein sequence ID" value="OGL88375.1"/>
    <property type="molecule type" value="Genomic_DNA"/>
</dbReference>
<evidence type="ECO:0000256" key="4">
    <source>
        <dbReference type="ARBA" id="ARBA00022793"/>
    </source>
</evidence>
<evidence type="ECO:0000256" key="6">
    <source>
        <dbReference type="ARBA" id="ARBA00022989"/>
    </source>
</evidence>
<dbReference type="GO" id="GO:0070403">
    <property type="term" value="F:NAD+ binding"/>
    <property type="evidence" value="ECO:0007669"/>
    <property type="project" value="InterPro"/>
</dbReference>
<keyword evidence="11" id="KW-0456">Lyase</keyword>
<evidence type="ECO:0000256" key="2">
    <source>
        <dbReference type="ARBA" id="ARBA00004323"/>
    </source>
</evidence>
<dbReference type="PANTHER" id="PTHR43078">
    <property type="entry name" value="UDP-GLUCURONIC ACID DECARBOXYLASE-RELATED"/>
    <property type="match status" value="1"/>
</dbReference>
<dbReference type="InterPro" id="IPR044516">
    <property type="entry name" value="UXS-like"/>
</dbReference>
<name>A0A1F7VD54_9BACT</name>
<dbReference type="STRING" id="1802410.A3H75_03410"/>
<dbReference type="GO" id="GO:0042732">
    <property type="term" value="P:D-xylose metabolic process"/>
    <property type="evidence" value="ECO:0007669"/>
    <property type="project" value="InterPro"/>
</dbReference>
<evidence type="ECO:0000256" key="5">
    <source>
        <dbReference type="ARBA" id="ARBA00022968"/>
    </source>
</evidence>
<proteinExistence type="predicted"/>
<dbReference type="PANTHER" id="PTHR43078:SF6">
    <property type="entry name" value="UDP-GLUCURONIC ACID DECARBOXYLASE 1"/>
    <property type="match status" value="1"/>
</dbReference>
<gene>
    <name evidence="14" type="ORF">A3H75_03410</name>
</gene>
<keyword evidence="8" id="KW-0333">Golgi apparatus</keyword>
<evidence type="ECO:0000256" key="3">
    <source>
        <dbReference type="ARBA" id="ARBA00022692"/>
    </source>
</evidence>
<dbReference type="InterPro" id="IPR036291">
    <property type="entry name" value="NAD(P)-bd_dom_sf"/>
</dbReference>
<keyword evidence="9" id="KW-0472">Membrane</keyword>
<evidence type="ECO:0000256" key="9">
    <source>
        <dbReference type="ARBA" id="ARBA00023136"/>
    </source>
</evidence>
<keyword evidence="5" id="KW-0735">Signal-anchor</keyword>
<sequence>MNNENVVFEKKNVLVTGGAGFIGSHLCEELLKEARVICMDNFINSSAFNIDHLLPYDDFEFVKHDVSVPFKLTDFPEIEKFAVEFQGVQEIYHLACPTSPKNFDKLKIETLQANSLAMNNTLELARQYKAKYLFASSSVVYGSPPPDPDHRFKEDDEGVVDHISGRACYDEGKRFAETYIDTYRQVYNLDVQIARMFRVYGPRMQLREGHLIPDFIIDALDGGDLVIYGDEKFSTSLSYVSDVVDALLRLMHLNGYIGPVNIGDDKRYLMSEIAQKIIEMTNSSSQIKYEPPLEFLTQLGLPDLTKAREELGWVPLVRLEDGLRKTIDYTVANKDALGVGK</sequence>
<dbReference type="Pfam" id="PF01370">
    <property type="entry name" value="Epimerase"/>
    <property type="match status" value="1"/>
</dbReference>
<evidence type="ECO:0000313" key="14">
    <source>
        <dbReference type="EMBL" id="OGL88375.1"/>
    </source>
</evidence>
<evidence type="ECO:0000256" key="12">
    <source>
        <dbReference type="ARBA" id="ARBA00037859"/>
    </source>
</evidence>
<keyword evidence="7" id="KW-0520">NAD</keyword>
<dbReference type="GO" id="GO:0033320">
    <property type="term" value="P:UDP-D-xylose biosynthetic process"/>
    <property type="evidence" value="ECO:0007669"/>
    <property type="project" value="UniProtKB-UniPathway"/>
</dbReference>
<reference evidence="14 15" key="1">
    <citation type="journal article" date="2016" name="Nat. Commun.">
        <title>Thousands of microbial genomes shed light on interconnected biogeochemical processes in an aquifer system.</title>
        <authorList>
            <person name="Anantharaman K."/>
            <person name="Brown C.T."/>
            <person name="Hug L.A."/>
            <person name="Sharon I."/>
            <person name="Castelle C.J."/>
            <person name="Probst A.J."/>
            <person name="Thomas B.C."/>
            <person name="Singh A."/>
            <person name="Wilkins M.J."/>
            <person name="Karaoz U."/>
            <person name="Brodie E.L."/>
            <person name="Williams K.H."/>
            <person name="Hubbard S.S."/>
            <person name="Banfield J.F."/>
        </authorList>
    </citation>
    <scope>NUCLEOTIDE SEQUENCE [LARGE SCALE GENOMIC DNA]</scope>
</reference>
<feature type="domain" description="NAD-dependent epimerase/dehydratase" evidence="13">
    <location>
        <begin position="13"/>
        <end position="253"/>
    </location>
</feature>
<dbReference type="GO" id="GO:0048040">
    <property type="term" value="F:UDP-glucuronate decarboxylase activity"/>
    <property type="evidence" value="ECO:0007669"/>
    <property type="project" value="TreeGrafter"/>
</dbReference>
<comment type="subcellular location">
    <subcellularLocation>
        <location evidence="2">Golgi apparatus membrane</location>
        <topology evidence="2">Single-pass type II membrane protein</topology>
    </subcellularLocation>
    <subcellularLocation>
        <location evidence="12">Golgi apparatus</location>
        <location evidence="12">Golgi stack membrane</location>
    </subcellularLocation>
</comment>
<dbReference type="SUPFAM" id="SSF51735">
    <property type="entry name" value="NAD(P)-binding Rossmann-fold domains"/>
    <property type="match status" value="1"/>
</dbReference>
<dbReference type="UniPathway" id="UPA00796">
    <property type="reaction ID" value="UER00771"/>
</dbReference>
<evidence type="ECO:0000259" key="13">
    <source>
        <dbReference type="Pfam" id="PF01370"/>
    </source>
</evidence>
<protein>
    <recommendedName>
        <fullName evidence="13">NAD-dependent epimerase/dehydratase domain-containing protein</fullName>
    </recommendedName>
</protein>
<evidence type="ECO:0000256" key="10">
    <source>
        <dbReference type="ARBA" id="ARBA00023180"/>
    </source>
</evidence>
<keyword evidence="3" id="KW-0812">Transmembrane</keyword>
<dbReference type="FunFam" id="3.40.50.720:FF:000065">
    <property type="entry name" value="UDP-glucuronic acid decarboxylase 1"/>
    <property type="match status" value="1"/>
</dbReference>
<evidence type="ECO:0000256" key="11">
    <source>
        <dbReference type="ARBA" id="ARBA00023239"/>
    </source>
</evidence>
<comment type="caution">
    <text evidence="14">The sequence shown here is derived from an EMBL/GenBank/DDBJ whole genome shotgun (WGS) entry which is preliminary data.</text>
</comment>
<dbReference type="Gene3D" id="3.40.50.720">
    <property type="entry name" value="NAD(P)-binding Rossmann-like Domain"/>
    <property type="match status" value="1"/>
</dbReference>
<dbReference type="AlphaFoldDB" id="A0A1F7VD54"/>
<evidence type="ECO:0000313" key="15">
    <source>
        <dbReference type="Proteomes" id="UP000176678"/>
    </source>
</evidence>